<protein>
    <recommendedName>
        <fullName evidence="4">DUF2178 domain-containing protein</fullName>
    </recommendedName>
</protein>
<name>A0A9W5TZK2_9BACI</name>
<accession>A0A9W5TZK2</accession>
<keyword evidence="1" id="KW-0812">Transmembrane</keyword>
<keyword evidence="1" id="KW-1133">Transmembrane helix</keyword>
<dbReference type="EMBL" id="BMJD01000029">
    <property type="protein sequence ID" value="GGB51488.1"/>
    <property type="molecule type" value="Genomic_DNA"/>
</dbReference>
<feature type="transmembrane region" description="Helical" evidence="1">
    <location>
        <begin position="56"/>
        <end position="73"/>
    </location>
</feature>
<reference evidence="2" key="1">
    <citation type="journal article" date="2014" name="Int. J. Syst. Evol. Microbiol.">
        <title>Complete genome sequence of Corynebacterium casei LMG S-19264T (=DSM 44701T), isolated from a smear-ripened cheese.</title>
        <authorList>
            <consortium name="US DOE Joint Genome Institute (JGI-PGF)"/>
            <person name="Walter F."/>
            <person name="Albersmeier A."/>
            <person name="Kalinowski J."/>
            <person name="Ruckert C."/>
        </authorList>
    </citation>
    <scope>NUCLEOTIDE SEQUENCE</scope>
    <source>
        <strain evidence="2">CGMCC 1.15454</strain>
    </source>
</reference>
<dbReference type="InterPro" id="IPR019235">
    <property type="entry name" value="DUF2178_TM"/>
</dbReference>
<evidence type="ECO:0008006" key="4">
    <source>
        <dbReference type="Google" id="ProtNLM"/>
    </source>
</evidence>
<comment type="caution">
    <text evidence="2">The sequence shown here is derived from an EMBL/GenBank/DDBJ whole genome shotgun (WGS) entry which is preliminary data.</text>
</comment>
<evidence type="ECO:0000313" key="2">
    <source>
        <dbReference type="EMBL" id="GGB51488.1"/>
    </source>
</evidence>
<organism evidence="2 3">
    <name type="scientific">Lentibacillus populi</name>
    <dbReference type="NCBI Taxonomy" id="1827502"/>
    <lineage>
        <taxon>Bacteria</taxon>
        <taxon>Bacillati</taxon>
        <taxon>Bacillota</taxon>
        <taxon>Bacilli</taxon>
        <taxon>Bacillales</taxon>
        <taxon>Bacillaceae</taxon>
        <taxon>Lentibacillus</taxon>
    </lineage>
</organism>
<feature type="transmembrane region" description="Helical" evidence="1">
    <location>
        <begin position="12"/>
        <end position="29"/>
    </location>
</feature>
<feature type="transmembrane region" description="Helical" evidence="1">
    <location>
        <begin position="79"/>
        <end position="101"/>
    </location>
</feature>
<keyword evidence="3" id="KW-1185">Reference proteome</keyword>
<sequence>MFSQSFLDDPYVVLILLGNYVFLIGLFFFQRHIGKKNYRYDERYYKIQSQAKARSWDAMLVIMLIAWPVVIMFDGIGFSFFLLTAIYLLHNITLMITSAYANSKH</sequence>
<gene>
    <name evidence="2" type="ORF">GCM10011409_31300</name>
</gene>
<proteinExistence type="predicted"/>
<keyword evidence="1" id="KW-0472">Membrane</keyword>
<dbReference type="Proteomes" id="UP000621492">
    <property type="component" value="Unassembled WGS sequence"/>
</dbReference>
<dbReference type="RefSeq" id="WP_088049649.1">
    <property type="nucleotide sequence ID" value="NZ_BMJD01000029.1"/>
</dbReference>
<dbReference type="Pfam" id="PF09946">
    <property type="entry name" value="DUF2178"/>
    <property type="match status" value="1"/>
</dbReference>
<reference evidence="2" key="2">
    <citation type="submission" date="2020-09" db="EMBL/GenBank/DDBJ databases">
        <authorList>
            <person name="Sun Q."/>
            <person name="Zhou Y."/>
        </authorList>
    </citation>
    <scope>NUCLEOTIDE SEQUENCE</scope>
    <source>
        <strain evidence="2">CGMCC 1.15454</strain>
    </source>
</reference>
<evidence type="ECO:0000313" key="3">
    <source>
        <dbReference type="Proteomes" id="UP000621492"/>
    </source>
</evidence>
<evidence type="ECO:0000256" key="1">
    <source>
        <dbReference type="SAM" id="Phobius"/>
    </source>
</evidence>
<dbReference type="AlphaFoldDB" id="A0A9W5TZK2"/>